<evidence type="ECO:0000313" key="2">
    <source>
        <dbReference type="EMBL" id="KAK5173056.1"/>
    </source>
</evidence>
<accession>A0AAV9PHM2</accession>
<keyword evidence="3" id="KW-1185">Reference proteome</keyword>
<reference evidence="2 3" key="1">
    <citation type="submission" date="2023-08" db="EMBL/GenBank/DDBJ databases">
        <title>Black Yeasts Isolated from many extreme environments.</title>
        <authorList>
            <person name="Coleine C."/>
            <person name="Stajich J.E."/>
            <person name="Selbmann L."/>
        </authorList>
    </citation>
    <scope>NUCLEOTIDE SEQUENCE [LARGE SCALE GENOMIC DNA]</scope>
    <source>
        <strain evidence="2 3">CCFEE 5935</strain>
    </source>
</reference>
<gene>
    <name evidence="2" type="ORF">LTR77_003178</name>
</gene>
<dbReference type="Proteomes" id="UP001337655">
    <property type="component" value="Unassembled WGS sequence"/>
</dbReference>
<sequence length="456" mass="50211">MDQSGDKRMRRGSPSNDGEISESEIPSPHTRRRTAIQGQPAQDRRSILRSAQVVQPDEQTEPEQPPQAHLDNRQGNILLGLIEESGQGTSSPLSSPPSNSLSSSQELPLRNRSIPPLPPKISPLKTPRPLQDSKSQASRDSLAPGTPFLIALTAQIPGPENNPQAYDLDLRNSSGNNLKPILKLDIHSPDFAITIASYAPHVSRVLLKFEFSNSPAAQQTRTADIQTSLQPLLPLIDDYNFGVRSVFQGTAHSEKGQQDLNDVVFGLFVSAAMRGGEGGEFAATVMRDGEREWRQGKGFKVVGFAEIWAGVQLGQPMTFDIFSTHLGQSLADRAAAVSRVLIKTYTTIPVWDFNQIRHIRACLSALLIHPVLYDFEFGIQVIRSVGFLEPEAEELNRLLARAVVLGMFLGGSLLHHTGGAVLNLLPGYKVRLRRDTEVLWHNTGDFMLINFVREET</sequence>
<evidence type="ECO:0000256" key="1">
    <source>
        <dbReference type="SAM" id="MobiDB-lite"/>
    </source>
</evidence>
<evidence type="ECO:0000313" key="3">
    <source>
        <dbReference type="Proteomes" id="UP001337655"/>
    </source>
</evidence>
<feature type="compositionally biased region" description="Low complexity" evidence="1">
    <location>
        <begin position="90"/>
        <end position="108"/>
    </location>
</feature>
<name>A0AAV9PHM2_9PEZI</name>
<proteinExistence type="predicted"/>
<dbReference type="EMBL" id="JAVRRT010000004">
    <property type="protein sequence ID" value="KAK5173056.1"/>
    <property type="molecule type" value="Genomic_DNA"/>
</dbReference>
<protein>
    <submittedName>
        <fullName evidence="2">Uncharacterized protein</fullName>
    </submittedName>
</protein>
<dbReference type="GeneID" id="89924525"/>
<feature type="region of interest" description="Disordered" evidence="1">
    <location>
        <begin position="1"/>
        <end position="71"/>
    </location>
</feature>
<dbReference type="AlphaFoldDB" id="A0AAV9PHM2"/>
<comment type="caution">
    <text evidence="2">The sequence shown here is derived from an EMBL/GenBank/DDBJ whole genome shotgun (WGS) entry which is preliminary data.</text>
</comment>
<dbReference type="RefSeq" id="XP_064661774.1">
    <property type="nucleotide sequence ID" value="XM_064800435.1"/>
</dbReference>
<feature type="region of interest" description="Disordered" evidence="1">
    <location>
        <begin position="85"/>
        <end position="143"/>
    </location>
</feature>
<organism evidence="2 3">
    <name type="scientific">Saxophila tyrrhenica</name>
    <dbReference type="NCBI Taxonomy" id="1690608"/>
    <lineage>
        <taxon>Eukaryota</taxon>
        <taxon>Fungi</taxon>
        <taxon>Dikarya</taxon>
        <taxon>Ascomycota</taxon>
        <taxon>Pezizomycotina</taxon>
        <taxon>Dothideomycetes</taxon>
        <taxon>Dothideomycetidae</taxon>
        <taxon>Mycosphaerellales</taxon>
        <taxon>Extremaceae</taxon>
        <taxon>Saxophila</taxon>
    </lineage>
</organism>